<accession>A0ABM1K2L9</accession>
<name>A0ABM1K2L9_GEKJA</name>
<dbReference type="SUPFAM" id="SSF89919">
    <property type="entry name" value="Ribosome-binding factor A, RbfA"/>
    <property type="match status" value="1"/>
</dbReference>
<dbReference type="Proteomes" id="UP000694871">
    <property type="component" value="Unplaced"/>
</dbReference>
<dbReference type="InterPro" id="IPR023799">
    <property type="entry name" value="RbfA_dom_sf"/>
</dbReference>
<dbReference type="InterPro" id="IPR039212">
    <property type="entry name" value="RBFA_mitochondrial"/>
</dbReference>
<evidence type="ECO:0000313" key="2">
    <source>
        <dbReference type="Proteomes" id="UP000694871"/>
    </source>
</evidence>
<dbReference type="RefSeq" id="XP_015267956.1">
    <property type="nucleotide sequence ID" value="XM_015412470.1"/>
</dbReference>
<dbReference type="Gene3D" id="3.30.300.20">
    <property type="match status" value="1"/>
</dbReference>
<dbReference type="InterPro" id="IPR015946">
    <property type="entry name" value="KH_dom-like_a/b"/>
</dbReference>
<protein>
    <submittedName>
        <fullName evidence="3">Ribosome-binding factor A, mitochondrial</fullName>
    </submittedName>
</protein>
<dbReference type="GeneID" id="107111502"/>
<dbReference type="PANTHER" id="PTHR14725">
    <property type="entry name" value="RIBOSOME-BINDING FACTOR A, MITOCHONDRIAL-RELATED"/>
    <property type="match status" value="1"/>
</dbReference>
<reference evidence="3" key="1">
    <citation type="submission" date="2025-08" db="UniProtKB">
        <authorList>
            <consortium name="RefSeq"/>
        </authorList>
    </citation>
    <scope>IDENTIFICATION</scope>
</reference>
<keyword evidence="2" id="KW-1185">Reference proteome</keyword>
<evidence type="ECO:0000256" key="1">
    <source>
        <dbReference type="SAM" id="MobiDB-lite"/>
    </source>
</evidence>
<feature type="region of interest" description="Disordered" evidence="1">
    <location>
        <begin position="238"/>
        <end position="259"/>
    </location>
</feature>
<gene>
    <name evidence="3" type="primary">RBFA</name>
</gene>
<sequence>MWRVGRASTAAAAVARGRAVPAPGMVTAAAGWWRRRRLNSASAGGGGDGGLFLPGRPRCRALHHSAPLCGSRNLLRKFLHKKKKKFWYDSPTLGSFLVQKPSNWNSALKLPPSKVRKEDSIRKRTLDVLLFKAVRDVLSTCDAGEDLYNLNVELSKGSLAPDFTTCRIYWKTTGNTEQDDHIDKVLQQRAPCIRHLLISNQVIGNVPPIVFVRDKMDVAVQEIERLLAIADFGPAEEENELDQNDFSKQGSGKADVSMDTSDPPMLSNLFGIDHEELNKQILEYKKMRKDKKIEGIGLTQQQQEQLAEIQKQKKLRRKKTRKASDDLTPEKYLMDKYDEDYWDNEDKSCQESELEYQLQEIDNELEADSRNTKLK</sequence>
<dbReference type="InterPro" id="IPR000238">
    <property type="entry name" value="RbfA"/>
</dbReference>
<dbReference type="PANTHER" id="PTHR14725:SF0">
    <property type="entry name" value="RIBOSOME-BINDING FACTOR A, MITOCHONDRIAL-RELATED"/>
    <property type="match status" value="1"/>
</dbReference>
<feature type="region of interest" description="Disordered" evidence="1">
    <location>
        <begin position="343"/>
        <end position="375"/>
    </location>
</feature>
<evidence type="ECO:0000313" key="3">
    <source>
        <dbReference type="RefSeq" id="XP_015267956.1"/>
    </source>
</evidence>
<organism evidence="2 3">
    <name type="scientific">Gekko japonicus</name>
    <name type="common">Schlegel's Japanese gecko</name>
    <dbReference type="NCBI Taxonomy" id="146911"/>
    <lineage>
        <taxon>Eukaryota</taxon>
        <taxon>Metazoa</taxon>
        <taxon>Chordata</taxon>
        <taxon>Craniata</taxon>
        <taxon>Vertebrata</taxon>
        <taxon>Euteleostomi</taxon>
        <taxon>Lepidosauria</taxon>
        <taxon>Squamata</taxon>
        <taxon>Bifurcata</taxon>
        <taxon>Gekkota</taxon>
        <taxon>Gekkonidae</taxon>
        <taxon>Gekkoninae</taxon>
        <taxon>Gekko</taxon>
    </lineage>
</organism>
<proteinExistence type="predicted"/>
<dbReference type="Pfam" id="PF02033">
    <property type="entry name" value="RBFA"/>
    <property type="match status" value="1"/>
</dbReference>